<organism evidence="1 2">
    <name type="scientific">Hygrophoropsis aurantiaca</name>
    <dbReference type="NCBI Taxonomy" id="72124"/>
    <lineage>
        <taxon>Eukaryota</taxon>
        <taxon>Fungi</taxon>
        <taxon>Dikarya</taxon>
        <taxon>Basidiomycota</taxon>
        <taxon>Agaricomycotina</taxon>
        <taxon>Agaricomycetes</taxon>
        <taxon>Agaricomycetidae</taxon>
        <taxon>Boletales</taxon>
        <taxon>Coniophorineae</taxon>
        <taxon>Hygrophoropsidaceae</taxon>
        <taxon>Hygrophoropsis</taxon>
    </lineage>
</organism>
<evidence type="ECO:0000313" key="1">
    <source>
        <dbReference type="EMBL" id="KAH7904440.1"/>
    </source>
</evidence>
<dbReference type="EMBL" id="MU268474">
    <property type="protein sequence ID" value="KAH7904440.1"/>
    <property type="molecule type" value="Genomic_DNA"/>
</dbReference>
<keyword evidence="2" id="KW-1185">Reference proteome</keyword>
<protein>
    <submittedName>
        <fullName evidence="1">Uncharacterized protein</fullName>
    </submittedName>
</protein>
<name>A0ACB7ZTN9_9AGAM</name>
<proteinExistence type="predicted"/>
<sequence>LALLYYDYCLTFPLEVKYIWGVKFKFSTALYICCRYALLANLLYLLAIAHVINKVCGLHPSCNGWYAVNGYLSIVGRAAVLTVFAARTWAVCGRSTLILAGMGSLGVLCIAFDFWHVSGVSCSGPTPPDIQVANTLLSITVCVFECIGTAITSIRCLQALRVQKKLKQGYKNSIMFLMLKEGIMYFCGVFAFTFTAVVLNFEEPSGFFGRLLNALTLPISGLLSARLLLHLREWADQSRVSVTSDREGYHAKTDGSPQHGIASVSFHAATVGRWSGTDEFGGDPVEDTLARRDFDLEMNGNGSPPSDITEGQVEDARELEMGNDNDTTRERGDLALTRLHQFSDANSNHMQADENLEACNQEKNKGKQRAVSQQPMLA</sequence>
<feature type="non-terminal residue" evidence="1">
    <location>
        <position position="1"/>
    </location>
</feature>
<comment type="caution">
    <text evidence="1">The sequence shown here is derived from an EMBL/GenBank/DDBJ whole genome shotgun (WGS) entry which is preliminary data.</text>
</comment>
<reference evidence="1" key="1">
    <citation type="journal article" date="2021" name="New Phytol.">
        <title>Evolutionary innovations through gain and loss of genes in the ectomycorrhizal Boletales.</title>
        <authorList>
            <person name="Wu G."/>
            <person name="Miyauchi S."/>
            <person name="Morin E."/>
            <person name="Kuo A."/>
            <person name="Drula E."/>
            <person name="Varga T."/>
            <person name="Kohler A."/>
            <person name="Feng B."/>
            <person name="Cao Y."/>
            <person name="Lipzen A."/>
            <person name="Daum C."/>
            <person name="Hundley H."/>
            <person name="Pangilinan J."/>
            <person name="Johnson J."/>
            <person name="Barry K."/>
            <person name="LaButti K."/>
            <person name="Ng V."/>
            <person name="Ahrendt S."/>
            <person name="Min B."/>
            <person name="Choi I.G."/>
            <person name="Park H."/>
            <person name="Plett J.M."/>
            <person name="Magnuson J."/>
            <person name="Spatafora J.W."/>
            <person name="Nagy L.G."/>
            <person name="Henrissat B."/>
            <person name="Grigoriev I.V."/>
            <person name="Yang Z.L."/>
            <person name="Xu J."/>
            <person name="Martin F.M."/>
        </authorList>
    </citation>
    <scope>NUCLEOTIDE SEQUENCE</scope>
    <source>
        <strain evidence="1">ATCC 28755</strain>
    </source>
</reference>
<evidence type="ECO:0000313" key="2">
    <source>
        <dbReference type="Proteomes" id="UP000790377"/>
    </source>
</evidence>
<gene>
    <name evidence="1" type="ORF">BJ138DRAFT_1019153</name>
</gene>
<dbReference type="Proteomes" id="UP000790377">
    <property type="component" value="Unassembled WGS sequence"/>
</dbReference>
<accession>A0ACB7ZTN9</accession>